<feature type="transmembrane region" description="Helical" evidence="8">
    <location>
        <begin position="112"/>
        <end position="129"/>
    </location>
</feature>
<reference evidence="9" key="1">
    <citation type="submission" date="2020-10" db="EMBL/GenBank/DDBJ databases">
        <authorList>
            <person name="Gilroy R."/>
        </authorList>
    </citation>
    <scope>NUCLEOTIDE SEQUENCE</scope>
    <source>
        <strain evidence="9">ChiSjej2B20-13462</strain>
    </source>
</reference>
<keyword evidence="7 8" id="KW-0472">Membrane</keyword>
<feature type="transmembrane region" description="Helical" evidence="8">
    <location>
        <begin position="80"/>
        <end position="100"/>
    </location>
</feature>
<evidence type="ECO:0000313" key="9">
    <source>
        <dbReference type="EMBL" id="HIQ68867.1"/>
    </source>
</evidence>
<evidence type="ECO:0000256" key="1">
    <source>
        <dbReference type="ARBA" id="ARBA00004651"/>
    </source>
</evidence>
<keyword evidence="5 8" id="KW-0812">Transmembrane</keyword>
<gene>
    <name evidence="9" type="ORF">IAA67_00830</name>
</gene>
<keyword evidence="4 8" id="KW-1003">Cell membrane</keyword>
<feature type="transmembrane region" description="Helical" evidence="8">
    <location>
        <begin position="209"/>
        <end position="230"/>
    </location>
</feature>
<proteinExistence type="inferred from homology"/>
<evidence type="ECO:0000256" key="4">
    <source>
        <dbReference type="ARBA" id="ARBA00022475"/>
    </source>
</evidence>
<keyword evidence="6 8" id="KW-1133">Transmembrane helix</keyword>
<evidence type="ECO:0000256" key="5">
    <source>
        <dbReference type="ARBA" id="ARBA00022692"/>
    </source>
</evidence>
<evidence type="ECO:0000256" key="7">
    <source>
        <dbReference type="ARBA" id="ARBA00023136"/>
    </source>
</evidence>
<comment type="caution">
    <text evidence="9">The sequence shown here is derived from an EMBL/GenBank/DDBJ whole genome shotgun (WGS) entry which is preliminary data.</text>
</comment>
<dbReference type="GO" id="GO:0005886">
    <property type="term" value="C:plasma membrane"/>
    <property type="evidence" value="ECO:0007669"/>
    <property type="project" value="UniProtKB-SubCell"/>
</dbReference>
<dbReference type="AlphaFoldDB" id="A0A9D0Z439"/>
<accession>A0A9D0Z439</accession>
<comment type="similarity">
    <text evidence="2 8">Belongs to the 4-toluene sulfonate uptake permease (TSUP) (TC 2.A.102) family.</text>
</comment>
<dbReference type="InterPro" id="IPR052017">
    <property type="entry name" value="TSUP"/>
</dbReference>
<name>A0A9D0Z439_9FIRM</name>
<feature type="transmembrane region" description="Helical" evidence="8">
    <location>
        <begin position="39"/>
        <end position="59"/>
    </location>
</feature>
<comment type="subcellular location">
    <subcellularLocation>
        <location evidence="1 8">Cell membrane</location>
        <topology evidence="1 8">Multi-pass membrane protein</topology>
    </subcellularLocation>
</comment>
<evidence type="ECO:0000256" key="6">
    <source>
        <dbReference type="ARBA" id="ARBA00022989"/>
    </source>
</evidence>
<dbReference type="EMBL" id="DVFN01000014">
    <property type="protein sequence ID" value="HIQ68867.1"/>
    <property type="molecule type" value="Genomic_DNA"/>
</dbReference>
<dbReference type="Pfam" id="PF01925">
    <property type="entry name" value="TauE"/>
    <property type="match status" value="1"/>
</dbReference>
<sequence length="269" mass="28793">MQFFFDFTIDGLALWAVLLTCAGVFLASFMDAIAGGGGIISVPTYLLAFHGLPTYYALGTNKLSSGIGTCFSTARFIKNGYVRWWLAAPSIVFALVGSVLGTELQHHTPDVVLKYLLLVVLPVVAVVTLRTRTWPDTPGDISRRKQAAIVWGASLLIGAYDGYYGPGTGTFLMIVFIRLAKLDTRTAAGGVKVVNLSSNIGSLFTAWQAGYVLFGVGLIAAVFSILGHYLGAGLAIKNGSKIVRPAVILVLILLTVKVISELLFPEFWA</sequence>
<protein>
    <recommendedName>
        <fullName evidence="8">Probable membrane transporter protein</fullName>
    </recommendedName>
</protein>
<evidence type="ECO:0000313" key="10">
    <source>
        <dbReference type="Proteomes" id="UP000886874"/>
    </source>
</evidence>
<dbReference type="InterPro" id="IPR002781">
    <property type="entry name" value="TM_pro_TauE-like"/>
</dbReference>
<dbReference type="Proteomes" id="UP000886874">
    <property type="component" value="Unassembled WGS sequence"/>
</dbReference>
<evidence type="ECO:0000256" key="2">
    <source>
        <dbReference type="ARBA" id="ARBA00009142"/>
    </source>
</evidence>
<keyword evidence="3" id="KW-0813">Transport</keyword>
<organism evidence="9 10">
    <name type="scientific">Candidatus Avoscillospira stercorigallinarum</name>
    <dbReference type="NCBI Taxonomy" id="2840708"/>
    <lineage>
        <taxon>Bacteria</taxon>
        <taxon>Bacillati</taxon>
        <taxon>Bacillota</taxon>
        <taxon>Clostridia</taxon>
        <taxon>Eubacteriales</taxon>
        <taxon>Oscillospiraceae</taxon>
        <taxon>Oscillospiraceae incertae sedis</taxon>
        <taxon>Candidatus Avoscillospira</taxon>
    </lineage>
</organism>
<feature type="transmembrane region" description="Helical" evidence="8">
    <location>
        <begin position="149"/>
        <end position="177"/>
    </location>
</feature>
<evidence type="ECO:0000256" key="3">
    <source>
        <dbReference type="ARBA" id="ARBA00022448"/>
    </source>
</evidence>
<reference evidence="9" key="2">
    <citation type="journal article" date="2021" name="PeerJ">
        <title>Extensive microbial diversity within the chicken gut microbiome revealed by metagenomics and culture.</title>
        <authorList>
            <person name="Gilroy R."/>
            <person name="Ravi A."/>
            <person name="Getino M."/>
            <person name="Pursley I."/>
            <person name="Horton D.L."/>
            <person name="Alikhan N.F."/>
            <person name="Baker D."/>
            <person name="Gharbi K."/>
            <person name="Hall N."/>
            <person name="Watson M."/>
            <person name="Adriaenssens E.M."/>
            <person name="Foster-Nyarko E."/>
            <person name="Jarju S."/>
            <person name="Secka A."/>
            <person name="Antonio M."/>
            <person name="Oren A."/>
            <person name="Chaudhuri R.R."/>
            <person name="La Ragione R."/>
            <person name="Hildebrand F."/>
            <person name="Pallen M.J."/>
        </authorList>
    </citation>
    <scope>NUCLEOTIDE SEQUENCE</scope>
    <source>
        <strain evidence="9">ChiSjej2B20-13462</strain>
    </source>
</reference>
<feature type="transmembrane region" description="Helical" evidence="8">
    <location>
        <begin position="242"/>
        <end position="264"/>
    </location>
</feature>
<dbReference type="PANTHER" id="PTHR30269">
    <property type="entry name" value="TRANSMEMBRANE PROTEIN YFCA"/>
    <property type="match status" value="1"/>
</dbReference>
<feature type="transmembrane region" description="Helical" evidence="8">
    <location>
        <begin position="12"/>
        <end position="33"/>
    </location>
</feature>
<evidence type="ECO:0000256" key="8">
    <source>
        <dbReference type="RuleBase" id="RU363041"/>
    </source>
</evidence>
<dbReference type="PANTHER" id="PTHR30269:SF0">
    <property type="entry name" value="MEMBRANE TRANSPORTER PROTEIN YFCA-RELATED"/>
    <property type="match status" value="1"/>
</dbReference>